<sequence>MKGANSDTGDMRWILVLIPLSFLALLLVWPMLEIIRVALVDAKGSPWELIAHVVSHPLYRTSLENTIRISASVTLITLIAGYPVAYIATHASTGFERIVLLGVATSMWISILIRSYAWIVILQRNGPISELLQIVGIIPRPTSFLFTKWTVVLGMSHILLPFMILSIWASVTHHARQSRQIAFSLGATPFYYICRVFMPNSLPGAAAGSILVFLLSMGFYITPELLGGGGGDTMMLGVLVSEQINRFGDWATGATIATFLLVVLLLLSGLLFMMPGIRRIGKAGV</sequence>
<dbReference type="GO" id="GO:0055085">
    <property type="term" value="P:transmembrane transport"/>
    <property type="evidence" value="ECO:0007669"/>
    <property type="project" value="InterPro"/>
</dbReference>
<comment type="subcellular location">
    <subcellularLocation>
        <location evidence="1">Cell membrane</location>
        <topology evidence="1">Multi-pass membrane protein</topology>
    </subcellularLocation>
</comment>
<protein>
    <submittedName>
        <fullName evidence="10">Putative spermidine/putrescine transport system permease protein/spermidine/putrescine transport system permease protein</fullName>
    </submittedName>
</protein>
<dbReference type="InterPro" id="IPR035906">
    <property type="entry name" value="MetI-like_sf"/>
</dbReference>
<dbReference type="SUPFAM" id="SSF161098">
    <property type="entry name" value="MetI-like"/>
    <property type="match status" value="1"/>
</dbReference>
<gene>
    <name evidence="10" type="ORF">BECKFW1821B_GA0114236_100826</name>
</gene>
<dbReference type="AlphaFoldDB" id="A0A450SEC3"/>
<evidence type="ECO:0000256" key="6">
    <source>
        <dbReference type="ARBA" id="ARBA00022989"/>
    </source>
</evidence>
<feature type="transmembrane region" description="Helical" evidence="8">
    <location>
        <begin position="67"/>
        <end position="86"/>
    </location>
</feature>
<comment type="similarity">
    <text evidence="2">Belongs to the binding-protein-dependent transport system permease family. CysTW subfamily.</text>
</comment>
<feature type="domain" description="ABC transmembrane type-1" evidence="9">
    <location>
        <begin position="63"/>
        <end position="271"/>
    </location>
</feature>
<evidence type="ECO:0000256" key="3">
    <source>
        <dbReference type="ARBA" id="ARBA00022448"/>
    </source>
</evidence>
<feature type="transmembrane region" description="Helical" evidence="8">
    <location>
        <begin position="149"/>
        <end position="171"/>
    </location>
</feature>
<keyword evidence="5 8" id="KW-0812">Transmembrane</keyword>
<evidence type="ECO:0000256" key="1">
    <source>
        <dbReference type="ARBA" id="ARBA00004651"/>
    </source>
</evidence>
<feature type="transmembrane region" description="Helical" evidence="8">
    <location>
        <begin position="98"/>
        <end position="121"/>
    </location>
</feature>
<evidence type="ECO:0000256" key="4">
    <source>
        <dbReference type="ARBA" id="ARBA00022475"/>
    </source>
</evidence>
<reference evidence="10" key="1">
    <citation type="submission" date="2019-02" db="EMBL/GenBank/DDBJ databases">
        <authorList>
            <person name="Gruber-Vodicka R. H."/>
            <person name="Seah K. B. B."/>
        </authorList>
    </citation>
    <scope>NUCLEOTIDE SEQUENCE</scope>
    <source>
        <strain evidence="10">BECK_BZ106</strain>
    </source>
</reference>
<dbReference type="PROSITE" id="PS50928">
    <property type="entry name" value="ABC_TM1"/>
    <property type="match status" value="1"/>
</dbReference>
<feature type="transmembrane region" description="Helical" evidence="8">
    <location>
        <begin position="250"/>
        <end position="272"/>
    </location>
</feature>
<proteinExistence type="inferred from homology"/>
<evidence type="ECO:0000256" key="5">
    <source>
        <dbReference type="ARBA" id="ARBA00022692"/>
    </source>
</evidence>
<evidence type="ECO:0000256" key="8">
    <source>
        <dbReference type="SAM" id="Phobius"/>
    </source>
</evidence>
<keyword evidence="4" id="KW-1003">Cell membrane</keyword>
<keyword evidence="7 8" id="KW-0472">Membrane</keyword>
<feature type="transmembrane region" description="Helical" evidence="8">
    <location>
        <begin position="12"/>
        <end position="32"/>
    </location>
</feature>
<keyword evidence="6 8" id="KW-1133">Transmembrane helix</keyword>
<organism evidence="10">
    <name type="scientific">Candidatus Kentrum sp. FW</name>
    <dbReference type="NCBI Taxonomy" id="2126338"/>
    <lineage>
        <taxon>Bacteria</taxon>
        <taxon>Pseudomonadati</taxon>
        <taxon>Pseudomonadota</taxon>
        <taxon>Gammaproteobacteria</taxon>
        <taxon>Candidatus Kentrum</taxon>
    </lineage>
</organism>
<dbReference type="InterPro" id="IPR000515">
    <property type="entry name" value="MetI-like"/>
</dbReference>
<dbReference type="GO" id="GO:0005886">
    <property type="term" value="C:plasma membrane"/>
    <property type="evidence" value="ECO:0007669"/>
    <property type="project" value="UniProtKB-SubCell"/>
</dbReference>
<keyword evidence="3" id="KW-0813">Transport</keyword>
<evidence type="ECO:0000256" key="2">
    <source>
        <dbReference type="ARBA" id="ARBA00007069"/>
    </source>
</evidence>
<dbReference type="Gene3D" id="1.10.3720.10">
    <property type="entry name" value="MetI-like"/>
    <property type="match status" value="1"/>
</dbReference>
<feature type="transmembrane region" description="Helical" evidence="8">
    <location>
        <begin position="202"/>
        <end position="221"/>
    </location>
</feature>
<dbReference type="EMBL" id="CAADFD010000008">
    <property type="protein sequence ID" value="VFJ51086.1"/>
    <property type="molecule type" value="Genomic_DNA"/>
</dbReference>
<dbReference type="PANTHER" id="PTHR42929:SF5">
    <property type="entry name" value="ABC TRANSPORTER PERMEASE PROTEIN"/>
    <property type="match status" value="1"/>
</dbReference>
<evidence type="ECO:0000256" key="7">
    <source>
        <dbReference type="ARBA" id="ARBA00023136"/>
    </source>
</evidence>
<evidence type="ECO:0000259" key="9">
    <source>
        <dbReference type="PROSITE" id="PS50928"/>
    </source>
</evidence>
<name>A0A450SEC3_9GAMM</name>
<dbReference type="CDD" id="cd06261">
    <property type="entry name" value="TM_PBP2"/>
    <property type="match status" value="1"/>
</dbReference>
<evidence type="ECO:0000313" key="10">
    <source>
        <dbReference type="EMBL" id="VFJ51086.1"/>
    </source>
</evidence>
<accession>A0A450SEC3</accession>
<dbReference type="PANTHER" id="PTHR42929">
    <property type="entry name" value="INNER MEMBRANE ABC TRANSPORTER PERMEASE PROTEIN YDCU-RELATED-RELATED"/>
    <property type="match status" value="1"/>
</dbReference>